<reference evidence="6 7" key="1">
    <citation type="journal article" date="2014" name="Genome Announc.">
        <title>Draft Genome Sequence of Streptomyces fradiae ATCC 19609, a Strain Highly Sensitive to Antibiotics.</title>
        <authorList>
            <person name="Bekker O.B."/>
            <person name="Klimina K.M."/>
            <person name="Vatlin A.A."/>
            <person name="Zakharevich N.V."/>
            <person name="Kasianov A.S."/>
            <person name="Danilenko V.N."/>
        </authorList>
    </citation>
    <scope>NUCLEOTIDE SEQUENCE [LARGE SCALE GENOMIC DNA]</scope>
    <source>
        <strain evidence="6 7">ATCC 19609</strain>
    </source>
</reference>
<name>A0A3R7J982_9ACTN</name>
<keyword evidence="7" id="KW-1185">Reference proteome</keyword>
<dbReference type="HAMAP" id="MF_01875">
    <property type="entry name" value="Prokaryotic_Ku"/>
    <property type="match status" value="1"/>
</dbReference>
<dbReference type="Gene3D" id="2.40.290.10">
    <property type="match status" value="1"/>
</dbReference>
<evidence type="ECO:0000313" key="7">
    <source>
        <dbReference type="Proteomes" id="UP000028058"/>
    </source>
</evidence>
<dbReference type="Proteomes" id="UP000028058">
    <property type="component" value="Unassembled WGS sequence"/>
</dbReference>
<dbReference type="RefSeq" id="WP_043469611.1">
    <property type="nucleotide sequence ID" value="NZ_CP134822.1"/>
</dbReference>
<dbReference type="NCBIfam" id="TIGR02772">
    <property type="entry name" value="Ku_bact"/>
    <property type="match status" value="1"/>
</dbReference>
<evidence type="ECO:0000313" key="6">
    <source>
        <dbReference type="EMBL" id="RKM98979.1"/>
    </source>
</evidence>
<comment type="caution">
    <text evidence="6">The sequence shown here is derived from an EMBL/GenBank/DDBJ whole genome shotgun (WGS) entry which is preliminary data.</text>
</comment>
<gene>
    <name evidence="3" type="primary">ku</name>
    <name evidence="6" type="ORF">SFRA_001765</name>
</gene>
<accession>A0A3R7J982</accession>
<evidence type="ECO:0000256" key="2">
    <source>
        <dbReference type="ARBA" id="ARBA00023172"/>
    </source>
</evidence>
<dbReference type="InterPro" id="IPR006164">
    <property type="entry name" value="DNA_bd_Ku70/Ku80"/>
</dbReference>
<keyword evidence="2 3" id="KW-0233">DNA recombination</keyword>
<proteinExistence type="inferred from homology"/>
<dbReference type="EMBL" id="JNAD02000001">
    <property type="protein sequence ID" value="RKM98979.1"/>
    <property type="molecule type" value="Genomic_DNA"/>
</dbReference>
<organism evidence="6 7">
    <name type="scientific">Streptomyces xinghaiensis</name>
    <dbReference type="NCBI Taxonomy" id="1038928"/>
    <lineage>
        <taxon>Bacteria</taxon>
        <taxon>Bacillati</taxon>
        <taxon>Actinomycetota</taxon>
        <taxon>Actinomycetes</taxon>
        <taxon>Kitasatosporales</taxon>
        <taxon>Streptomycetaceae</taxon>
        <taxon>Streptomyces</taxon>
    </lineage>
</organism>
<dbReference type="OrthoDB" id="9795084at2"/>
<evidence type="ECO:0000256" key="1">
    <source>
        <dbReference type="ARBA" id="ARBA00023125"/>
    </source>
</evidence>
<dbReference type="InterPro" id="IPR016194">
    <property type="entry name" value="SPOC-like_C_dom_sf"/>
</dbReference>
<comment type="subunit">
    <text evidence="3">Homodimer. Interacts with LigD.</text>
</comment>
<dbReference type="CDD" id="cd00789">
    <property type="entry name" value="KU_like"/>
    <property type="match status" value="1"/>
</dbReference>
<feature type="compositionally biased region" description="Basic residues" evidence="4">
    <location>
        <begin position="376"/>
        <end position="386"/>
    </location>
</feature>
<evidence type="ECO:0000256" key="4">
    <source>
        <dbReference type="SAM" id="MobiDB-lite"/>
    </source>
</evidence>
<dbReference type="PANTHER" id="PTHR41251">
    <property type="entry name" value="NON-HOMOLOGOUS END JOINING PROTEIN KU"/>
    <property type="match status" value="1"/>
</dbReference>
<feature type="compositionally biased region" description="Gly residues" evidence="4">
    <location>
        <begin position="267"/>
        <end position="281"/>
    </location>
</feature>
<evidence type="ECO:0000256" key="3">
    <source>
        <dbReference type="HAMAP-Rule" id="MF_01875"/>
    </source>
</evidence>
<dbReference type="PANTHER" id="PTHR41251:SF1">
    <property type="entry name" value="NON-HOMOLOGOUS END JOINING PROTEIN KU"/>
    <property type="match status" value="1"/>
</dbReference>
<dbReference type="SMART" id="SM00559">
    <property type="entry name" value="Ku78"/>
    <property type="match status" value="1"/>
</dbReference>
<dbReference type="GO" id="GO:0003690">
    <property type="term" value="F:double-stranded DNA binding"/>
    <property type="evidence" value="ECO:0007669"/>
    <property type="project" value="UniProtKB-UniRule"/>
</dbReference>
<sequence>MRSIWKGSISFGLVSIPVKVFGATENHSVSFRQVHAADGGRIRYRKVCELDEEEVPTEEITKAFEAADGTTVPLSDEDLSALPLPTARTIEILAFVPADTVDPLQLDRSYYLGADGGGAVKPYVLLREALNRSEKVAIAKLALRGRETLAMLRVVDDALALHTMLWPDEIRPATGVAPDTEVGIRDAELDLADTLMETLGDLDPEELHDEYREAVEALVAAKLEGVEPEEARERVEAGGKVIDLMAALENSVRAAREGRGEQAAAAGGEGGGGGGTGGGAAAGEEGEGAEGDVRELRSGKGAGKGAGKTAAGKTAAGKTAARKSTAKRGEAEEEGAGKGGKKSGRGRKSTAAKKSGSAAKDSRGRRSTSGAAKKTASAKKRDRATG</sequence>
<dbReference type="FunFam" id="2.40.290.10:FF:000004">
    <property type="entry name" value="Non-homologous end joining protein Ku"/>
    <property type="match status" value="1"/>
</dbReference>
<protein>
    <recommendedName>
        <fullName evidence="3">Non-homologous end joining protein Ku</fullName>
    </recommendedName>
</protein>
<comment type="similarity">
    <text evidence="3">Belongs to the prokaryotic Ku family.</text>
</comment>
<comment type="function">
    <text evidence="3">With LigD forms a non-homologous end joining (NHEJ) DNA repair enzyme, which repairs dsDNA breaks with reduced fidelity. Binds linear dsDNA with 5'- and 3'- overhangs but not closed circular dsDNA nor ssDNA. Recruits and stimulates the ligase activity of LigD.</text>
</comment>
<feature type="compositionally biased region" description="Low complexity" evidence="4">
    <location>
        <begin position="307"/>
        <end position="319"/>
    </location>
</feature>
<feature type="compositionally biased region" description="Basic residues" evidence="4">
    <location>
        <begin position="339"/>
        <end position="351"/>
    </location>
</feature>
<dbReference type="InterPro" id="IPR009187">
    <property type="entry name" value="Prok_Ku"/>
</dbReference>
<dbReference type="SUPFAM" id="SSF100939">
    <property type="entry name" value="SPOC domain-like"/>
    <property type="match status" value="1"/>
</dbReference>
<dbReference type="GO" id="GO:0006303">
    <property type="term" value="P:double-strand break repair via nonhomologous end joining"/>
    <property type="evidence" value="ECO:0007669"/>
    <property type="project" value="UniProtKB-UniRule"/>
</dbReference>
<dbReference type="Pfam" id="PF02735">
    <property type="entry name" value="Ku"/>
    <property type="match status" value="1"/>
</dbReference>
<feature type="region of interest" description="Disordered" evidence="4">
    <location>
        <begin position="255"/>
        <end position="386"/>
    </location>
</feature>
<dbReference type="AlphaFoldDB" id="A0A3R7J982"/>
<evidence type="ECO:0000259" key="5">
    <source>
        <dbReference type="SMART" id="SM00559"/>
    </source>
</evidence>
<keyword evidence="3" id="KW-0234">DNA repair</keyword>
<keyword evidence="1 3" id="KW-0238">DNA-binding</keyword>
<dbReference type="GO" id="GO:0006310">
    <property type="term" value="P:DNA recombination"/>
    <property type="evidence" value="ECO:0007669"/>
    <property type="project" value="UniProtKB-KW"/>
</dbReference>
<feature type="domain" description="Ku" evidence="5">
    <location>
        <begin position="52"/>
        <end position="181"/>
    </location>
</feature>
<keyword evidence="3" id="KW-0227">DNA damage</keyword>